<dbReference type="Gene3D" id="3.10.20.800">
    <property type="match status" value="1"/>
</dbReference>
<feature type="active site" description="Nucleophile" evidence="6">
    <location>
        <position position="578"/>
    </location>
</feature>
<dbReference type="GO" id="GO:0008360">
    <property type="term" value="P:regulation of cell shape"/>
    <property type="evidence" value="ECO:0007669"/>
    <property type="project" value="UniProtKB-UniRule"/>
</dbReference>
<evidence type="ECO:0000256" key="8">
    <source>
        <dbReference type="SAM" id="Phobius"/>
    </source>
</evidence>
<feature type="transmembrane region" description="Helical" evidence="8">
    <location>
        <begin position="123"/>
        <end position="144"/>
    </location>
</feature>
<dbReference type="eggNOG" id="COG1376">
    <property type="taxonomic scope" value="Bacteria"/>
</dbReference>
<dbReference type="InterPro" id="IPR050979">
    <property type="entry name" value="LD-transpeptidase"/>
</dbReference>
<dbReference type="AlphaFoldDB" id="E9SDE2"/>
<evidence type="ECO:0000256" key="1">
    <source>
        <dbReference type="ARBA" id="ARBA00004752"/>
    </source>
</evidence>
<name>E9SDE2_RUMAL</name>
<evidence type="ECO:0000256" key="3">
    <source>
        <dbReference type="ARBA" id="ARBA00022960"/>
    </source>
</evidence>
<evidence type="ECO:0000256" key="6">
    <source>
        <dbReference type="PROSITE-ProRule" id="PRU01373"/>
    </source>
</evidence>
<dbReference type="EMBL" id="ADKM02000091">
    <property type="protein sequence ID" value="EGC02654.1"/>
    <property type="molecule type" value="Genomic_DNA"/>
</dbReference>
<gene>
    <name evidence="10" type="ORF">CUS_7127</name>
</gene>
<feature type="region of interest" description="Disordered" evidence="7">
    <location>
        <begin position="51"/>
        <end position="115"/>
    </location>
</feature>
<dbReference type="InterPro" id="IPR038054">
    <property type="entry name" value="LD_TPept-like_central_sf"/>
</dbReference>
<dbReference type="Pfam" id="PF12229">
    <property type="entry name" value="PG_binding_4"/>
    <property type="match status" value="1"/>
</dbReference>
<evidence type="ECO:0000256" key="2">
    <source>
        <dbReference type="ARBA" id="ARBA00022679"/>
    </source>
</evidence>
<dbReference type="GO" id="GO:0071555">
    <property type="term" value="P:cell wall organization"/>
    <property type="evidence" value="ECO:0007669"/>
    <property type="project" value="UniProtKB-UniRule"/>
</dbReference>
<dbReference type="InterPro" id="IPR022029">
    <property type="entry name" value="YoaR-like_PG-bd"/>
</dbReference>
<dbReference type="GO" id="GO:0016740">
    <property type="term" value="F:transferase activity"/>
    <property type="evidence" value="ECO:0007669"/>
    <property type="project" value="UniProtKB-KW"/>
</dbReference>
<dbReference type="InterPro" id="IPR038063">
    <property type="entry name" value="Transpep_catalytic_dom"/>
</dbReference>
<evidence type="ECO:0000256" key="5">
    <source>
        <dbReference type="ARBA" id="ARBA00023316"/>
    </source>
</evidence>
<keyword evidence="8" id="KW-1133">Transmembrane helix</keyword>
<dbReference type="STRING" id="246199.CUS_7127"/>
<reference evidence="10 11" key="1">
    <citation type="submission" date="2011-02" db="EMBL/GenBank/DDBJ databases">
        <authorList>
            <person name="Nelson K.E."/>
            <person name="Sutton G."/>
            <person name="Torralba M."/>
            <person name="Durkin S."/>
            <person name="Harkins D."/>
            <person name="Montgomery R."/>
            <person name="Ziemer C."/>
            <person name="Klaassens E."/>
            <person name="Ocuiv P."/>
            <person name="Morrison M."/>
        </authorList>
    </citation>
    <scope>NUCLEOTIDE SEQUENCE [LARGE SCALE GENOMIC DNA]</scope>
    <source>
        <strain evidence="10 11">8</strain>
    </source>
</reference>
<dbReference type="UniPathway" id="UPA00219"/>
<feature type="compositionally biased region" description="Low complexity" evidence="7">
    <location>
        <begin position="51"/>
        <end position="80"/>
    </location>
</feature>
<dbReference type="SUPFAM" id="SSF141523">
    <property type="entry name" value="L,D-transpeptidase catalytic domain-like"/>
    <property type="match status" value="1"/>
</dbReference>
<keyword evidence="11" id="KW-1185">Reference proteome</keyword>
<dbReference type="Gene3D" id="2.40.440.10">
    <property type="entry name" value="L,D-transpeptidase catalytic domain-like"/>
    <property type="match status" value="1"/>
</dbReference>
<dbReference type="PROSITE" id="PS52029">
    <property type="entry name" value="LD_TPASE"/>
    <property type="match status" value="1"/>
</dbReference>
<keyword evidence="4 6" id="KW-0573">Peptidoglycan synthesis</keyword>
<keyword evidence="5 6" id="KW-0961">Cell wall biogenesis/degradation</keyword>
<dbReference type="Pfam" id="PF03734">
    <property type="entry name" value="YkuD"/>
    <property type="match status" value="1"/>
</dbReference>
<evidence type="ECO:0000256" key="7">
    <source>
        <dbReference type="SAM" id="MobiDB-lite"/>
    </source>
</evidence>
<evidence type="ECO:0000256" key="4">
    <source>
        <dbReference type="ARBA" id="ARBA00022984"/>
    </source>
</evidence>
<protein>
    <submittedName>
        <fullName evidence="10">ErfK/YbiS/YcfS/YnhG</fullName>
    </submittedName>
</protein>
<organism evidence="10 11">
    <name type="scientific">Ruminococcus albus 8</name>
    <dbReference type="NCBI Taxonomy" id="246199"/>
    <lineage>
        <taxon>Bacteria</taxon>
        <taxon>Bacillati</taxon>
        <taxon>Bacillota</taxon>
        <taxon>Clostridia</taxon>
        <taxon>Eubacteriales</taxon>
        <taxon>Oscillospiraceae</taxon>
        <taxon>Ruminococcus</taxon>
    </lineage>
</organism>
<keyword evidence="2" id="KW-0808">Transferase</keyword>
<dbReference type="Proteomes" id="UP000004259">
    <property type="component" value="Unassembled WGS sequence"/>
</dbReference>
<evidence type="ECO:0000313" key="11">
    <source>
        <dbReference type="Proteomes" id="UP000004259"/>
    </source>
</evidence>
<feature type="compositionally biased region" description="Low complexity" evidence="7">
    <location>
        <begin position="88"/>
        <end position="106"/>
    </location>
</feature>
<keyword evidence="8" id="KW-0472">Membrane</keyword>
<evidence type="ECO:0000259" key="9">
    <source>
        <dbReference type="PROSITE" id="PS52029"/>
    </source>
</evidence>
<sequence length="603" mass="66848">MENRKEDLAKMIARNMSLAEDTDSVPVMASGVTDFGEDAFDDYAYASTAGGVRTARRSTSGGTSRSGQRKSGSSKSGSSSGKKKSSGTKKSGSGKKTSAAAKGSTASKKKKKKKKKGMSGTQVALICTSVVLVGAIASVGIYFIGKKSYEDAFLDNTYVAGVDVGGMDKEQAVAELKKKAVVPETFVITKKDGSALSIKLADIGYVDNTEEAVGKLYDEQDRGKWLDAKFDKEEFDLTNDFHYDKKKLEELLAHKLLKDQRATAPKDAYITRNDNGSFSVVGESDGDTIDENKIQLLYDHVESELDKMNFDIAIGSLDCYKTAKVKAEELSEECQKLNNLHNMQISFDFIIGNELIDGEQVMEWVSFDEDAPVETLEIDRDAIEHYVELLADKYDTFGKDREFKSTSRGVITVPQGQGCYGWWLDQKGMTNFIVNCIEEGESVSTDPIWYVNPDSTYSYTCNPDWLTSTKDFGDTYFDVDLSAQHLWYYENGEMKMESDFVSGYPSESRNTPAGVYKLWLKERGKTLVGSSDGQSYASYVEFWNYISTIGIGFHDASWQNGVFGGTKYQSATWGSHGCINLPYDAAEYIYNNVAYDVPVFAYW</sequence>
<comment type="pathway">
    <text evidence="1 6">Cell wall biogenesis; peptidoglycan biosynthesis.</text>
</comment>
<accession>E9SDE2</accession>
<evidence type="ECO:0000313" key="10">
    <source>
        <dbReference type="EMBL" id="EGC02654.1"/>
    </source>
</evidence>
<keyword evidence="8" id="KW-0812">Transmembrane</keyword>
<comment type="caution">
    <text evidence="10">The sequence shown here is derived from an EMBL/GenBank/DDBJ whole genome shotgun (WGS) entry which is preliminary data.</text>
</comment>
<dbReference type="PANTHER" id="PTHR30582:SF33">
    <property type="entry name" value="EXPORTED PROTEIN"/>
    <property type="match status" value="1"/>
</dbReference>
<dbReference type="OrthoDB" id="3176960at2"/>
<dbReference type="InterPro" id="IPR005490">
    <property type="entry name" value="LD_TPept_cat_dom"/>
</dbReference>
<feature type="active site" description="Proton donor/acceptor" evidence="6">
    <location>
        <position position="554"/>
    </location>
</feature>
<dbReference type="RefSeq" id="WP_002850651.1">
    <property type="nucleotide sequence ID" value="NZ_ADKM02000091.1"/>
</dbReference>
<dbReference type="PANTHER" id="PTHR30582">
    <property type="entry name" value="L,D-TRANSPEPTIDASE"/>
    <property type="match status" value="1"/>
</dbReference>
<dbReference type="CDD" id="cd16913">
    <property type="entry name" value="YkuD_like"/>
    <property type="match status" value="1"/>
</dbReference>
<proteinExistence type="predicted"/>
<dbReference type="GO" id="GO:0005576">
    <property type="term" value="C:extracellular region"/>
    <property type="evidence" value="ECO:0007669"/>
    <property type="project" value="TreeGrafter"/>
</dbReference>
<keyword evidence="3 6" id="KW-0133">Cell shape</keyword>
<feature type="domain" description="L,D-TPase catalytic" evidence="9">
    <location>
        <begin position="475"/>
        <end position="602"/>
    </location>
</feature>
<dbReference type="GO" id="GO:0018104">
    <property type="term" value="P:peptidoglycan-protein cross-linking"/>
    <property type="evidence" value="ECO:0007669"/>
    <property type="project" value="TreeGrafter"/>
</dbReference>
<dbReference type="SUPFAM" id="SSF143985">
    <property type="entry name" value="L,D-transpeptidase pre-catalytic domain-like"/>
    <property type="match status" value="1"/>
</dbReference>
<dbReference type="GO" id="GO:0071972">
    <property type="term" value="F:peptidoglycan L,D-transpeptidase activity"/>
    <property type="evidence" value="ECO:0007669"/>
    <property type="project" value="TreeGrafter"/>
</dbReference>